<evidence type="ECO:0000313" key="4">
    <source>
        <dbReference type="EMBL" id="TPX33113.1"/>
    </source>
</evidence>
<dbReference type="AlphaFoldDB" id="A0A507C6D7"/>
<dbReference type="OrthoDB" id="428734at2759"/>
<sequence length="359" mass="40845">MTSLWLDVPEALAPLKHTARHDSSLKFTLMTFNALAQTLIRRDRYPNCTKNALKLKTRMPLLVNVIEQHKPDIICLQEIDHDHFASNFGSTFTRLGYEWSFDRKTPKDGKDTAQYGLCVGWKSATFESKWQLILDFDSAEPPCQSKTDWQTGCIAQVAAFTTSNPSVGLIVSNQHSYWRPAAKFTKLHQAMVTLEGITDLKRQLEQVDESGIRWHGFMCGDFNVTPLEATYRGIRMHKPLTPEMMADLQLDAEEGAVDTIIKRRESLPRLDSCYSTYRAIVSKSPAPNIDHDEPEYTHWSEGFVGTLDYIFSVRDEELSVKVERLLRIVTLEELRAPIPNETIGSDHLPIMAELTLSRA</sequence>
<dbReference type="Pfam" id="PF03372">
    <property type="entry name" value="Exo_endo_phos"/>
    <property type="match status" value="1"/>
</dbReference>
<dbReference type="Proteomes" id="UP000319731">
    <property type="component" value="Unassembled WGS sequence"/>
</dbReference>
<evidence type="ECO:0000256" key="1">
    <source>
        <dbReference type="ARBA" id="ARBA00010774"/>
    </source>
</evidence>
<organism evidence="4 5">
    <name type="scientific">Synchytrium microbalum</name>
    <dbReference type="NCBI Taxonomy" id="1806994"/>
    <lineage>
        <taxon>Eukaryota</taxon>
        <taxon>Fungi</taxon>
        <taxon>Fungi incertae sedis</taxon>
        <taxon>Chytridiomycota</taxon>
        <taxon>Chytridiomycota incertae sedis</taxon>
        <taxon>Chytridiomycetes</taxon>
        <taxon>Synchytriales</taxon>
        <taxon>Synchytriaceae</taxon>
        <taxon>Synchytrium</taxon>
    </lineage>
</organism>
<proteinExistence type="inferred from homology"/>
<dbReference type="SUPFAM" id="SSF56219">
    <property type="entry name" value="DNase I-like"/>
    <property type="match status" value="1"/>
</dbReference>
<keyword evidence="2" id="KW-0378">Hydrolase</keyword>
<name>A0A507C6D7_9FUNG</name>
<evidence type="ECO:0000256" key="2">
    <source>
        <dbReference type="ARBA" id="ARBA00022801"/>
    </source>
</evidence>
<gene>
    <name evidence="4" type="ORF">SmJEL517_g03932</name>
</gene>
<evidence type="ECO:0000313" key="5">
    <source>
        <dbReference type="Proteomes" id="UP000319731"/>
    </source>
</evidence>
<protein>
    <recommendedName>
        <fullName evidence="3">Endonuclease/exonuclease/phosphatase domain-containing protein</fullName>
    </recommendedName>
</protein>
<dbReference type="Gene3D" id="3.60.10.10">
    <property type="entry name" value="Endonuclease/exonuclease/phosphatase"/>
    <property type="match status" value="1"/>
</dbReference>
<accession>A0A507C6D7</accession>
<dbReference type="InterPro" id="IPR050410">
    <property type="entry name" value="CCR4/nocturin_mRNA_transcr"/>
</dbReference>
<dbReference type="RefSeq" id="XP_031024185.1">
    <property type="nucleotide sequence ID" value="XM_031169860.1"/>
</dbReference>
<keyword evidence="5" id="KW-1185">Reference proteome</keyword>
<dbReference type="InterPro" id="IPR005135">
    <property type="entry name" value="Endo/exonuclease/phosphatase"/>
</dbReference>
<dbReference type="PANTHER" id="PTHR12121">
    <property type="entry name" value="CARBON CATABOLITE REPRESSOR PROTEIN 4"/>
    <property type="match status" value="1"/>
</dbReference>
<feature type="domain" description="Endonuclease/exonuclease/phosphatase" evidence="3">
    <location>
        <begin position="30"/>
        <end position="347"/>
    </location>
</feature>
<dbReference type="InterPro" id="IPR036691">
    <property type="entry name" value="Endo/exonu/phosph_ase_sf"/>
</dbReference>
<comment type="similarity">
    <text evidence="1">Belongs to the CCR4/nocturin family.</text>
</comment>
<dbReference type="EMBL" id="QEAO01000023">
    <property type="protein sequence ID" value="TPX33113.1"/>
    <property type="molecule type" value="Genomic_DNA"/>
</dbReference>
<comment type="caution">
    <text evidence="4">The sequence shown here is derived from an EMBL/GenBank/DDBJ whole genome shotgun (WGS) entry which is preliminary data.</text>
</comment>
<dbReference type="GeneID" id="42005157"/>
<dbReference type="GO" id="GO:0000175">
    <property type="term" value="F:3'-5'-RNA exonuclease activity"/>
    <property type="evidence" value="ECO:0007669"/>
    <property type="project" value="TreeGrafter"/>
</dbReference>
<dbReference type="PANTHER" id="PTHR12121:SF45">
    <property type="entry name" value="NOCTURNIN"/>
    <property type="match status" value="1"/>
</dbReference>
<dbReference type="GO" id="GO:0006139">
    <property type="term" value="P:nucleobase-containing compound metabolic process"/>
    <property type="evidence" value="ECO:0007669"/>
    <property type="project" value="UniProtKB-ARBA"/>
</dbReference>
<evidence type="ECO:0000259" key="3">
    <source>
        <dbReference type="Pfam" id="PF03372"/>
    </source>
</evidence>
<reference evidence="4 5" key="1">
    <citation type="journal article" date="2019" name="Sci. Rep.">
        <title>Comparative genomics of chytrid fungi reveal insights into the obligate biotrophic and pathogenic lifestyle of Synchytrium endobioticum.</title>
        <authorList>
            <person name="van de Vossenberg B.T.L.H."/>
            <person name="Warris S."/>
            <person name="Nguyen H.D.T."/>
            <person name="van Gent-Pelzer M.P.E."/>
            <person name="Joly D.L."/>
            <person name="van de Geest H.C."/>
            <person name="Bonants P.J.M."/>
            <person name="Smith D.S."/>
            <person name="Levesque C.A."/>
            <person name="van der Lee T.A.J."/>
        </authorList>
    </citation>
    <scope>NUCLEOTIDE SEQUENCE [LARGE SCALE GENOMIC DNA]</scope>
    <source>
        <strain evidence="4 5">JEL517</strain>
    </source>
</reference>